<comment type="subcellular location">
    <subcellularLocation>
        <location evidence="1">Membrane</location>
        <topology evidence="1">Single-pass membrane protein</topology>
    </subcellularLocation>
</comment>
<dbReference type="PANTHER" id="PTHR32285">
    <property type="entry name" value="PROTEIN TRICHOME BIREFRINGENCE-LIKE 9-RELATED"/>
    <property type="match status" value="1"/>
</dbReference>
<name>A0A2Z7C9D6_9LAMI</name>
<dbReference type="GO" id="GO:0016020">
    <property type="term" value="C:membrane"/>
    <property type="evidence" value="ECO:0007669"/>
    <property type="project" value="UniProtKB-SubCell"/>
</dbReference>
<keyword evidence="4" id="KW-0735">Signal-anchor</keyword>
<keyword evidence="12" id="KW-1185">Reference proteome</keyword>
<evidence type="ECO:0000313" key="12">
    <source>
        <dbReference type="Proteomes" id="UP000250235"/>
    </source>
</evidence>
<dbReference type="PANTHER" id="PTHR32285:SF372">
    <property type="entry name" value="PROTEIN TRICHOME BIREFRINGENCE-LIKE 43"/>
    <property type="match status" value="1"/>
</dbReference>
<dbReference type="Proteomes" id="UP000250235">
    <property type="component" value="Unassembled WGS sequence"/>
</dbReference>
<evidence type="ECO:0000256" key="1">
    <source>
        <dbReference type="ARBA" id="ARBA00004167"/>
    </source>
</evidence>
<dbReference type="Gene3D" id="2.60.40.790">
    <property type="match status" value="1"/>
</dbReference>
<dbReference type="SUPFAM" id="SSF49764">
    <property type="entry name" value="HSP20-like chaperones"/>
    <property type="match status" value="1"/>
</dbReference>
<accession>A0A2Z7C9D6</accession>
<dbReference type="CDD" id="cd06464">
    <property type="entry name" value="ACD_sHsps-like"/>
    <property type="match status" value="1"/>
</dbReference>
<evidence type="ECO:0000256" key="3">
    <source>
        <dbReference type="ARBA" id="ARBA00022692"/>
    </source>
</evidence>
<protein>
    <submittedName>
        <fullName evidence="11">Protein trichome birefringence-like 43</fullName>
    </submittedName>
</protein>
<gene>
    <name evidence="11" type="ORF">F511_07964</name>
</gene>
<dbReference type="InterPro" id="IPR025846">
    <property type="entry name" value="TBL_N"/>
</dbReference>
<dbReference type="GO" id="GO:0016413">
    <property type="term" value="F:O-acetyltransferase activity"/>
    <property type="evidence" value="ECO:0007669"/>
    <property type="project" value="InterPro"/>
</dbReference>
<dbReference type="Pfam" id="PF14416">
    <property type="entry name" value="PMR5N"/>
    <property type="match status" value="1"/>
</dbReference>
<sequence length="602" mass="67668">MENHQTVWRRATVIAAHLVSHEDISASATHVLPMSCSNSLNSAMWRCDNRTNFARQGSSSQACFMRQASCAQDYPRHSLPSRSTSWGNKGSNSFEPPVFSRPAEAEFRHPPDPSLGTPLFARPNPKSKCGQPLYHSSESNTQDFASKGFKWSPRMNVEESGYNHFVTLEIPGVSSDSIKVEVNEKSLIVTGNRSTSFAGSGIGNSNESASSYHKQEIAQGPYQVIWPLPDDANKENVSAEIHKLKQTSILTMGSVTTYVAASFLLALVFRDDVLVNSKILEKGCDIFRGNWVYDDSYPLYDSSRCSFIERQFDCKRNGRPDQDYLKYRWRPDDGCVLPRFDGVNFLRKLKGKRLIFVGDSLSLNQWQSLTCMLHLAVPNAKYISNRIGGLSNFTFPEYQVSLLFLRNAFLVDITRDASGRRVLRLDSISTTSIWGSMDIMIFDSWHWWLHTGRKQPWDSIVYGKYSLVDMDRMTAYEIALNTWATWIDSNVDPTKTRVFFQGVSPDHASWQGSSTAQNCVGQTLPLKNGLDPHPGEVVLEEVLRAMEKPVYLLNITTLSQLRIDGHPSVYGLGGHASPDCSHWCIAGVPDIWNQFLYAALLD</sequence>
<evidence type="ECO:0000256" key="9">
    <source>
        <dbReference type="SAM" id="MobiDB-lite"/>
    </source>
</evidence>
<proteinExistence type="inferred from homology"/>
<evidence type="ECO:0000313" key="11">
    <source>
        <dbReference type="EMBL" id="KZV43149.1"/>
    </source>
</evidence>
<comment type="similarity">
    <text evidence="7 8">Belongs to the small heat shock protein (HSP20) family.</text>
</comment>
<feature type="region of interest" description="Disordered" evidence="9">
    <location>
        <begin position="76"/>
        <end position="118"/>
    </location>
</feature>
<dbReference type="InterPro" id="IPR026057">
    <property type="entry name" value="TBL_C"/>
</dbReference>
<evidence type="ECO:0000256" key="7">
    <source>
        <dbReference type="PROSITE-ProRule" id="PRU00285"/>
    </source>
</evidence>
<evidence type="ECO:0000256" key="8">
    <source>
        <dbReference type="RuleBase" id="RU003616"/>
    </source>
</evidence>
<dbReference type="AlphaFoldDB" id="A0A2Z7C9D6"/>
<dbReference type="EMBL" id="KQ998208">
    <property type="protein sequence ID" value="KZV43149.1"/>
    <property type="molecule type" value="Genomic_DNA"/>
</dbReference>
<evidence type="ECO:0000256" key="2">
    <source>
        <dbReference type="ARBA" id="ARBA00007727"/>
    </source>
</evidence>
<dbReference type="PROSITE" id="PS01031">
    <property type="entry name" value="SHSP"/>
    <property type="match status" value="1"/>
</dbReference>
<keyword evidence="5" id="KW-1133">Transmembrane helix</keyword>
<organism evidence="11 12">
    <name type="scientific">Dorcoceras hygrometricum</name>
    <dbReference type="NCBI Taxonomy" id="472368"/>
    <lineage>
        <taxon>Eukaryota</taxon>
        <taxon>Viridiplantae</taxon>
        <taxon>Streptophyta</taxon>
        <taxon>Embryophyta</taxon>
        <taxon>Tracheophyta</taxon>
        <taxon>Spermatophyta</taxon>
        <taxon>Magnoliopsida</taxon>
        <taxon>eudicotyledons</taxon>
        <taxon>Gunneridae</taxon>
        <taxon>Pentapetalae</taxon>
        <taxon>asterids</taxon>
        <taxon>lamiids</taxon>
        <taxon>Lamiales</taxon>
        <taxon>Gesneriaceae</taxon>
        <taxon>Didymocarpoideae</taxon>
        <taxon>Trichosporeae</taxon>
        <taxon>Loxocarpinae</taxon>
        <taxon>Dorcoceras</taxon>
    </lineage>
</organism>
<feature type="domain" description="SHSP" evidence="10">
    <location>
        <begin position="146"/>
        <end position="268"/>
    </location>
</feature>
<dbReference type="InterPro" id="IPR029962">
    <property type="entry name" value="TBL"/>
</dbReference>
<evidence type="ECO:0000256" key="5">
    <source>
        <dbReference type="ARBA" id="ARBA00022989"/>
    </source>
</evidence>
<dbReference type="Pfam" id="PF13839">
    <property type="entry name" value="PC-Esterase"/>
    <property type="match status" value="1"/>
</dbReference>
<dbReference type="InterPro" id="IPR002068">
    <property type="entry name" value="A-crystallin/Hsp20_dom"/>
</dbReference>
<keyword evidence="6" id="KW-0472">Membrane</keyword>
<dbReference type="GO" id="GO:0005794">
    <property type="term" value="C:Golgi apparatus"/>
    <property type="evidence" value="ECO:0007669"/>
    <property type="project" value="TreeGrafter"/>
</dbReference>
<reference evidence="11 12" key="1">
    <citation type="journal article" date="2015" name="Proc. Natl. Acad. Sci. U.S.A.">
        <title>The resurrection genome of Boea hygrometrica: A blueprint for survival of dehydration.</title>
        <authorList>
            <person name="Xiao L."/>
            <person name="Yang G."/>
            <person name="Zhang L."/>
            <person name="Yang X."/>
            <person name="Zhao S."/>
            <person name="Ji Z."/>
            <person name="Zhou Q."/>
            <person name="Hu M."/>
            <person name="Wang Y."/>
            <person name="Chen M."/>
            <person name="Xu Y."/>
            <person name="Jin H."/>
            <person name="Xiao X."/>
            <person name="Hu G."/>
            <person name="Bao F."/>
            <person name="Hu Y."/>
            <person name="Wan P."/>
            <person name="Li L."/>
            <person name="Deng X."/>
            <person name="Kuang T."/>
            <person name="Xiang C."/>
            <person name="Zhu J.K."/>
            <person name="Oliver M.J."/>
            <person name="He Y."/>
        </authorList>
    </citation>
    <scope>NUCLEOTIDE SEQUENCE [LARGE SCALE GENOMIC DNA]</scope>
    <source>
        <strain evidence="12">cv. XS01</strain>
    </source>
</reference>
<dbReference type="OrthoDB" id="630188at2759"/>
<feature type="compositionally biased region" description="Polar residues" evidence="9">
    <location>
        <begin position="80"/>
        <end position="94"/>
    </location>
</feature>
<comment type="similarity">
    <text evidence="2">Belongs to the PC-esterase family. TBL subfamily.</text>
</comment>
<evidence type="ECO:0000256" key="4">
    <source>
        <dbReference type="ARBA" id="ARBA00022968"/>
    </source>
</evidence>
<dbReference type="InterPro" id="IPR008978">
    <property type="entry name" value="HSP20-like_chaperone"/>
</dbReference>
<evidence type="ECO:0000256" key="6">
    <source>
        <dbReference type="ARBA" id="ARBA00023136"/>
    </source>
</evidence>
<keyword evidence="3" id="KW-0812">Transmembrane</keyword>
<dbReference type="Pfam" id="PF00011">
    <property type="entry name" value="HSP20"/>
    <property type="match status" value="1"/>
</dbReference>
<evidence type="ECO:0000259" key="10">
    <source>
        <dbReference type="PROSITE" id="PS01031"/>
    </source>
</evidence>